<feature type="transmembrane region" description="Helical" evidence="7">
    <location>
        <begin position="127"/>
        <end position="145"/>
    </location>
</feature>
<dbReference type="EMBL" id="JAPNKA010000001">
    <property type="protein sequence ID" value="MCY1074264.1"/>
    <property type="molecule type" value="Genomic_DNA"/>
</dbReference>
<comment type="caution">
    <text evidence="10">The sequence shown here is derived from an EMBL/GenBank/DDBJ whole genome shotgun (WGS) entry which is preliminary data.</text>
</comment>
<feature type="transmembrane region" description="Helical" evidence="7">
    <location>
        <begin position="6"/>
        <end position="32"/>
    </location>
</feature>
<dbReference type="RefSeq" id="WP_267533239.1">
    <property type="nucleotide sequence ID" value="NZ_JAPNKA010000001.1"/>
</dbReference>
<accession>A0ABT3ZXY4</accession>
<evidence type="ECO:0000256" key="7">
    <source>
        <dbReference type="SAM" id="Phobius"/>
    </source>
</evidence>
<sequence length="472" mass="51455">MQLSDVMVGWIATTVPFWPLLAFLGLGLVTLVHRTPHERTVSRCVQGALGLSLAGSVLTALFMATHHQDLLMVDVAPWFSTGTYTFEVSFLVDKLSVTMMVLASAITLLIGRFSVNYLHRELGFTRFFLLLALFATGMLLLVEAGSIDLLFVGWELVGLTSALLIGFFHERSTPVRAGLKAFTIYRLCDIGLLLAVVLLHHYAGSAEWMDALGESAWPGPSVVLGVGPATVLGLCLVLAAMGKSAQLPFSSWLPRAMEGPTPSSALFYGALSVHAGLYLLLRAAPLLERSPVASAVLVGVGLLTALHATLVWRVQTDVKSALAYAVLTQVGLMFAEVGLGWYRLALVHLVAHACLRCLQLLRAPSALREVQARHSAIQGQKPPRVAVAHHVLPESLRQRFYRLALERFALDVLHEQWALRPLLWIGTWIDKAERMWVGLLSGWMPRAAEPGPVASERRPANETSRNESTGVV</sequence>
<dbReference type="PANTHER" id="PTHR42829">
    <property type="entry name" value="NADH-UBIQUINONE OXIDOREDUCTASE CHAIN 5"/>
    <property type="match status" value="1"/>
</dbReference>
<feature type="transmembrane region" description="Helical" evidence="7">
    <location>
        <begin position="181"/>
        <end position="202"/>
    </location>
</feature>
<feature type="compositionally biased region" description="Polar residues" evidence="6">
    <location>
        <begin position="461"/>
        <end position="472"/>
    </location>
</feature>
<evidence type="ECO:0000313" key="11">
    <source>
        <dbReference type="Proteomes" id="UP001207654"/>
    </source>
</evidence>
<feature type="transmembrane region" description="Helical" evidence="7">
    <location>
        <begin position="321"/>
        <end position="342"/>
    </location>
</feature>
<keyword evidence="3 7" id="KW-1133">Transmembrane helix</keyword>
<dbReference type="InterPro" id="IPR003945">
    <property type="entry name" value="NU5C-like"/>
</dbReference>
<dbReference type="PANTHER" id="PTHR42829:SF2">
    <property type="entry name" value="NADH-UBIQUINONE OXIDOREDUCTASE CHAIN 5"/>
    <property type="match status" value="1"/>
</dbReference>
<reference evidence="10 11" key="1">
    <citation type="submission" date="2022-11" db="EMBL/GenBank/DDBJ databases">
        <title>Minimal conservation of predation-associated metabolite biosynthetic gene clusters underscores biosynthetic potential of Myxococcota including descriptions for ten novel species: Archangium lansinium sp. nov., Myxococcus landrumus sp. nov., Nannocystis bai.</title>
        <authorList>
            <person name="Ahearne A."/>
            <person name="Stevens C."/>
            <person name="Phillips K."/>
        </authorList>
    </citation>
    <scope>NUCLEOTIDE SEQUENCE [LARGE SCALE GENOMIC DNA]</scope>
    <source>
        <strain evidence="10 11">MIWBW</strain>
    </source>
</reference>
<feature type="transmembrane region" description="Helical" evidence="7">
    <location>
        <begin position="222"/>
        <end position="242"/>
    </location>
</feature>
<gene>
    <name evidence="10" type="ORF">OV287_07175</name>
</gene>
<evidence type="ECO:0000256" key="5">
    <source>
        <dbReference type="RuleBase" id="RU000320"/>
    </source>
</evidence>
<organism evidence="10 11">
    <name type="scientific">Archangium lansingense</name>
    <dbReference type="NCBI Taxonomy" id="2995310"/>
    <lineage>
        <taxon>Bacteria</taxon>
        <taxon>Pseudomonadati</taxon>
        <taxon>Myxococcota</taxon>
        <taxon>Myxococcia</taxon>
        <taxon>Myxococcales</taxon>
        <taxon>Cystobacterineae</taxon>
        <taxon>Archangiaceae</taxon>
        <taxon>Archangium</taxon>
    </lineage>
</organism>
<evidence type="ECO:0000256" key="3">
    <source>
        <dbReference type="ARBA" id="ARBA00022989"/>
    </source>
</evidence>
<proteinExistence type="predicted"/>
<evidence type="ECO:0000259" key="8">
    <source>
        <dbReference type="Pfam" id="PF00361"/>
    </source>
</evidence>
<feature type="region of interest" description="Disordered" evidence="6">
    <location>
        <begin position="450"/>
        <end position="472"/>
    </location>
</feature>
<comment type="subcellular location">
    <subcellularLocation>
        <location evidence="1">Endomembrane system</location>
        <topology evidence="1">Multi-pass membrane protein</topology>
    </subcellularLocation>
    <subcellularLocation>
        <location evidence="5">Membrane</location>
        <topology evidence="5">Multi-pass membrane protein</topology>
    </subcellularLocation>
</comment>
<feature type="transmembrane region" description="Helical" evidence="7">
    <location>
        <begin position="95"/>
        <end position="115"/>
    </location>
</feature>
<evidence type="ECO:0000256" key="6">
    <source>
        <dbReference type="SAM" id="MobiDB-lite"/>
    </source>
</evidence>
<evidence type="ECO:0000256" key="1">
    <source>
        <dbReference type="ARBA" id="ARBA00004127"/>
    </source>
</evidence>
<keyword evidence="11" id="KW-1185">Reference proteome</keyword>
<dbReference type="Pfam" id="PF00361">
    <property type="entry name" value="Proton_antipo_M"/>
    <property type="match status" value="1"/>
</dbReference>
<dbReference type="PRINTS" id="PR01434">
    <property type="entry name" value="NADHDHGNASE5"/>
</dbReference>
<keyword evidence="2 5" id="KW-0812">Transmembrane</keyword>
<dbReference type="Proteomes" id="UP001207654">
    <property type="component" value="Unassembled WGS sequence"/>
</dbReference>
<feature type="transmembrane region" description="Helical" evidence="7">
    <location>
        <begin position="263"/>
        <end position="281"/>
    </location>
</feature>
<feature type="domain" description="NADH-Ubiquinone oxidoreductase (complex I) chain 5 N-terminal" evidence="9">
    <location>
        <begin position="78"/>
        <end position="128"/>
    </location>
</feature>
<dbReference type="InterPro" id="IPR001750">
    <property type="entry name" value="ND/Mrp_TM"/>
</dbReference>
<evidence type="ECO:0000259" key="9">
    <source>
        <dbReference type="Pfam" id="PF00662"/>
    </source>
</evidence>
<dbReference type="Pfam" id="PF00662">
    <property type="entry name" value="Proton_antipo_N"/>
    <property type="match status" value="1"/>
</dbReference>
<evidence type="ECO:0000256" key="4">
    <source>
        <dbReference type="ARBA" id="ARBA00023136"/>
    </source>
</evidence>
<dbReference type="InterPro" id="IPR001516">
    <property type="entry name" value="Proton_antipo_N"/>
</dbReference>
<keyword evidence="4 7" id="KW-0472">Membrane</keyword>
<evidence type="ECO:0000313" key="10">
    <source>
        <dbReference type="EMBL" id="MCY1074264.1"/>
    </source>
</evidence>
<evidence type="ECO:0000256" key="2">
    <source>
        <dbReference type="ARBA" id="ARBA00022692"/>
    </source>
</evidence>
<feature type="domain" description="NADH:quinone oxidoreductase/Mrp antiporter transmembrane" evidence="8">
    <location>
        <begin position="147"/>
        <end position="368"/>
    </location>
</feature>
<protein>
    <submittedName>
        <fullName evidence="10">Proton-conducting transporter membrane subunit</fullName>
    </submittedName>
</protein>
<feature type="transmembrane region" description="Helical" evidence="7">
    <location>
        <begin position="44"/>
        <end position="64"/>
    </location>
</feature>
<feature type="transmembrane region" description="Helical" evidence="7">
    <location>
        <begin position="293"/>
        <end position="314"/>
    </location>
</feature>
<feature type="transmembrane region" description="Helical" evidence="7">
    <location>
        <begin position="151"/>
        <end position="169"/>
    </location>
</feature>
<name>A0ABT3ZXY4_9BACT</name>